<dbReference type="Gene3D" id="3.55.40.20">
    <property type="entry name" value="Iron/manganese superoxide dismutase, C-terminal domain"/>
    <property type="match status" value="1"/>
</dbReference>
<dbReference type="AlphaFoldDB" id="A0A085NLF3"/>
<evidence type="ECO:0000259" key="15">
    <source>
        <dbReference type="Pfam" id="PF02777"/>
    </source>
</evidence>
<comment type="function">
    <text evidence="2">Destroys superoxide anion radicals which are normally produced within the cells and which are toxic to biological systems.</text>
</comment>
<dbReference type="FunFam" id="3.55.40.20:FF:000003">
    <property type="entry name" value="Superoxide dismutase [Mn], mitochondrial"/>
    <property type="match status" value="1"/>
</dbReference>
<comment type="function">
    <text evidence="13">Destroys radicals which are normally produced within the cells and which are toxic to biological systems.</text>
</comment>
<evidence type="ECO:0000256" key="2">
    <source>
        <dbReference type="ARBA" id="ARBA00002170"/>
    </source>
</evidence>
<evidence type="ECO:0000256" key="10">
    <source>
        <dbReference type="ARBA" id="ARBA00023211"/>
    </source>
</evidence>
<evidence type="ECO:0000313" key="17">
    <source>
        <dbReference type="EMBL" id="KFD70299.1"/>
    </source>
</evidence>
<keyword evidence="18" id="KW-1185">Reference proteome</keyword>
<evidence type="ECO:0000256" key="9">
    <source>
        <dbReference type="ARBA" id="ARBA00023128"/>
    </source>
</evidence>
<feature type="binding site" evidence="12">
    <location>
        <position position="189"/>
    </location>
    <ligand>
        <name>Mn(2+)</name>
        <dbReference type="ChEBI" id="CHEBI:29035"/>
    </ligand>
</feature>
<dbReference type="GO" id="GO:0042803">
    <property type="term" value="F:protein homodimerization activity"/>
    <property type="evidence" value="ECO:0007669"/>
    <property type="project" value="UniProtKB-ARBA"/>
</dbReference>
<dbReference type="EMBL" id="KL363268">
    <property type="protein sequence ID" value="KFD49545.1"/>
    <property type="molecule type" value="Genomic_DNA"/>
</dbReference>
<comment type="similarity">
    <text evidence="4 13">Belongs to the iron/manganese superoxide dismutase family.</text>
</comment>
<dbReference type="GO" id="GO:0005739">
    <property type="term" value="C:mitochondrion"/>
    <property type="evidence" value="ECO:0007669"/>
    <property type="project" value="UniProtKB-SubCell"/>
</dbReference>
<proteinExistence type="inferred from homology"/>
<evidence type="ECO:0000256" key="3">
    <source>
        <dbReference type="ARBA" id="ARBA00004173"/>
    </source>
</evidence>
<dbReference type="SUPFAM" id="SSF46609">
    <property type="entry name" value="Fe,Mn superoxide dismutase (SOD), N-terminal domain"/>
    <property type="match status" value="1"/>
</dbReference>
<organism evidence="17">
    <name type="scientific">Trichuris suis</name>
    <name type="common">pig whipworm</name>
    <dbReference type="NCBI Taxonomy" id="68888"/>
    <lineage>
        <taxon>Eukaryota</taxon>
        <taxon>Metazoa</taxon>
        <taxon>Ecdysozoa</taxon>
        <taxon>Nematoda</taxon>
        <taxon>Enoplea</taxon>
        <taxon>Dorylaimia</taxon>
        <taxon>Trichinellida</taxon>
        <taxon>Trichuridae</taxon>
        <taxon>Trichuris</taxon>
    </lineage>
</organism>
<evidence type="ECO:0000256" key="5">
    <source>
        <dbReference type="ARBA" id="ARBA00011881"/>
    </source>
</evidence>
<evidence type="ECO:0000256" key="11">
    <source>
        <dbReference type="ARBA" id="ARBA00049204"/>
    </source>
</evidence>
<dbReference type="EC" id="1.15.1.1" evidence="6 13"/>
<evidence type="ECO:0000256" key="1">
    <source>
        <dbReference type="ARBA" id="ARBA00001936"/>
    </source>
</evidence>
<evidence type="ECO:0000313" key="16">
    <source>
        <dbReference type="EMBL" id="KFD49545.1"/>
    </source>
</evidence>
<dbReference type="InterPro" id="IPR019833">
    <property type="entry name" value="Mn/Fe_SOD_BS"/>
</dbReference>
<dbReference type="InterPro" id="IPR001189">
    <property type="entry name" value="Mn/Fe_SOD"/>
</dbReference>
<evidence type="ECO:0000256" key="12">
    <source>
        <dbReference type="PIRSR" id="PIRSR000349-1"/>
    </source>
</evidence>
<feature type="binding site" evidence="12">
    <location>
        <position position="185"/>
    </location>
    <ligand>
        <name>Mn(2+)</name>
        <dbReference type="ChEBI" id="CHEBI:29035"/>
    </ligand>
</feature>
<dbReference type="InterPro" id="IPR019832">
    <property type="entry name" value="Mn/Fe_SOD_C"/>
</dbReference>
<dbReference type="PANTHER" id="PTHR11404">
    <property type="entry name" value="SUPEROXIDE DISMUTASE 2"/>
    <property type="match status" value="1"/>
</dbReference>
<name>A0A085NLF3_9BILA</name>
<dbReference type="Proteomes" id="UP000030758">
    <property type="component" value="Unassembled WGS sequence"/>
</dbReference>
<evidence type="ECO:0000256" key="6">
    <source>
        <dbReference type="ARBA" id="ARBA00012682"/>
    </source>
</evidence>
<dbReference type="InterPro" id="IPR050265">
    <property type="entry name" value="Fe/Mn_Superoxide_Dismutase"/>
</dbReference>
<dbReference type="EMBL" id="KL367488">
    <property type="protein sequence ID" value="KFD70299.1"/>
    <property type="molecule type" value="Genomic_DNA"/>
</dbReference>
<dbReference type="InterPro" id="IPR036324">
    <property type="entry name" value="Mn/Fe_SOD_N_sf"/>
</dbReference>
<evidence type="ECO:0000313" key="18">
    <source>
        <dbReference type="Proteomes" id="UP000030764"/>
    </source>
</evidence>
<feature type="binding site" evidence="12">
    <location>
        <position position="100"/>
    </location>
    <ligand>
        <name>Mn(2+)</name>
        <dbReference type="ChEBI" id="CHEBI:29035"/>
    </ligand>
</feature>
<reference evidence="17 18" key="1">
    <citation type="journal article" date="2014" name="Nat. Genet.">
        <title>Genome and transcriptome of the porcine whipworm Trichuris suis.</title>
        <authorList>
            <person name="Jex A.R."/>
            <person name="Nejsum P."/>
            <person name="Schwarz E.M."/>
            <person name="Hu L."/>
            <person name="Young N.D."/>
            <person name="Hall R.S."/>
            <person name="Korhonen P.K."/>
            <person name="Liao S."/>
            <person name="Thamsborg S."/>
            <person name="Xia J."/>
            <person name="Xu P."/>
            <person name="Wang S."/>
            <person name="Scheerlinck J.P."/>
            <person name="Hofmann A."/>
            <person name="Sternberg P.W."/>
            <person name="Wang J."/>
            <person name="Gasser R.B."/>
        </authorList>
    </citation>
    <scope>NUCLEOTIDE SEQUENCE [LARGE SCALE GENOMIC DNA]</scope>
    <source>
        <strain evidence="17">DCEP-RM93F</strain>
        <strain evidence="16">DCEP-RM93M</strain>
    </source>
</reference>
<dbReference type="PROSITE" id="PS00088">
    <property type="entry name" value="SOD_MN"/>
    <property type="match status" value="1"/>
</dbReference>
<dbReference type="GO" id="GO:0030145">
    <property type="term" value="F:manganese ion binding"/>
    <property type="evidence" value="ECO:0007669"/>
    <property type="project" value="TreeGrafter"/>
</dbReference>
<dbReference type="PRINTS" id="PR01703">
    <property type="entry name" value="MNSODISMTASE"/>
</dbReference>
<comment type="cofactor">
    <cofactor evidence="1">
        <name>Mn(2+)</name>
        <dbReference type="ChEBI" id="CHEBI:29035"/>
    </cofactor>
</comment>
<dbReference type="Pfam" id="PF02777">
    <property type="entry name" value="Sod_Fe_C"/>
    <property type="match status" value="1"/>
</dbReference>
<dbReference type="Pfam" id="PF00081">
    <property type="entry name" value="Sod_Fe_N"/>
    <property type="match status" value="1"/>
</dbReference>
<keyword evidence="7 12" id="KW-0479">Metal-binding</keyword>
<evidence type="ECO:0000259" key="14">
    <source>
        <dbReference type="Pfam" id="PF00081"/>
    </source>
</evidence>
<evidence type="ECO:0000256" key="8">
    <source>
        <dbReference type="ARBA" id="ARBA00023002"/>
    </source>
</evidence>
<accession>A0A085NLF3</accession>
<comment type="catalytic activity">
    <reaction evidence="11 13">
        <text>2 superoxide + 2 H(+) = H2O2 + O2</text>
        <dbReference type="Rhea" id="RHEA:20696"/>
        <dbReference type="ChEBI" id="CHEBI:15378"/>
        <dbReference type="ChEBI" id="CHEBI:15379"/>
        <dbReference type="ChEBI" id="CHEBI:16240"/>
        <dbReference type="ChEBI" id="CHEBI:18421"/>
        <dbReference type="EC" id="1.15.1.1"/>
    </reaction>
</comment>
<comment type="subunit">
    <text evidence="5">Homotetramer.</text>
</comment>
<dbReference type="PIRSF" id="PIRSF000349">
    <property type="entry name" value="SODismutase"/>
    <property type="match status" value="1"/>
</dbReference>
<dbReference type="GO" id="GO:0098803">
    <property type="term" value="C:respiratory chain complex"/>
    <property type="evidence" value="ECO:0007669"/>
    <property type="project" value="UniProtKB-ARBA"/>
</dbReference>
<gene>
    <name evidence="16" type="ORF">M513_09570</name>
    <name evidence="17" type="ORF">M514_09570</name>
</gene>
<dbReference type="InterPro" id="IPR036314">
    <property type="entry name" value="SOD_C_sf"/>
</dbReference>
<evidence type="ECO:0000256" key="4">
    <source>
        <dbReference type="ARBA" id="ARBA00008714"/>
    </source>
</evidence>
<dbReference type="Gene3D" id="1.10.287.990">
    <property type="entry name" value="Fe,Mn superoxide dismutase (SOD) domain"/>
    <property type="match status" value="1"/>
</dbReference>
<keyword evidence="8 13" id="KW-0560">Oxidoreductase</keyword>
<keyword evidence="9" id="KW-0496">Mitochondrion</keyword>
<feature type="binding site" evidence="12">
    <location>
        <position position="52"/>
    </location>
    <ligand>
        <name>Mn(2+)</name>
        <dbReference type="ChEBI" id="CHEBI:29035"/>
    </ligand>
</feature>
<dbReference type="PANTHER" id="PTHR11404:SF6">
    <property type="entry name" value="SUPEROXIDE DISMUTASE [MN], MITOCHONDRIAL"/>
    <property type="match status" value="1"/>
</dbReference>
<dbReference type="FunFam" id="1.10.287.990:FF:000001">
    <property type="entry name" value="Superoxide dismutase"/>
    <property type="match status" value="1"/>
</dbReference>
<feature type="domain" description="Manganese/iron superoxide dismutase N-terminal" evidence="14">
    <location>
        <begin position="27"/>
        <end position="108"/>
    </location>
</feature>
<feature type="domain" description="Manganese/iron superoxide dismutase C-terminal" evidence="15">
    <location>
        <begin position="115"/>
        <end position="218"/>
    </location>
</feature>
<protein>
    <recommendedName>
        <fullName evidence="6 13">Superoxide dismutase</fullName>
        <ecNumber evidence="6 13">1.15.1.1</ecNumber>
    </recommendedName>
</protein>
<dbReference type="Proteomes" id="UP000030764">
    <property type="component" value="Unassembled WGS sequence"/>
</dbReference>
<evidence type="ECO:0000256" key="7">
    <source>
        <dbReference type="ARBA" id="ARBA00022723"/>
    </source>
</evidence>
<evidence type="ECO:0000256" key="13">
    <source>
        <dbReference type="RuleBase" id="RU000414"/>
    </source>
</evidence>
<comment type="subcellular location">
    <subcellularLocation>
        <location evidence="3">Mitochondrion</location>
    </subcellularLocation>
</comment>
<dbReference type="GO" id="GO:0004784">
    <property type="term" value="F:superoxide dismutase activity"/>
    <property type="evidence" value="ECO:0007669"/>
    <property type="project" value="UniProtKB-EC"/>
</dbReference>
<sequence>MLLLKHLHRATFLSSWSLPMKISSAAKHTVPDLPYDYGALEPIISAEIMQLHHQKHHAAYVNGLNAAEEKLQEALAKNDFAAAIALQPALKFNGGGHINHSIFWHNLAPKSGGEPSGELAAAIKRDFGSFEAFKSRLSTACVGVQGSGWGWLGYNSQSKTLQIATCANQDPLQPTTGLIPLLGIDVWEHAYYLQYKNVRPDYVKAIWQVINWKDVEKRFSNASSGK</sequence>
<dbReference type="InterPro" id="IPR019831">
    <property type="entry name" value="Mn/Fe_SOD_N"/>
</dbReference>
<keyword evidence="10" id="KW-0464">Manganese</keyword>
<dbReference type="SUPFAM" id="SSF54719">
    <property type="entry name" value="Fe,Mn superoxide dismutase (SOD), C-terminal domain"/>
    <property type="match status" value="1"/>
</dbReference>